<organism evidence="1">
    <name type="scientific">viral metagenome</name>
    <dbReference type="NCBI Taxonomy" id="1070528"/>
    <lineage>
        <taxon>unclassified sequences</taxon>
        <taxon>metagenomes</taxon>
        <taxon>organismal metagenomes</taxon>
    </lineage>
</organism>
<dbReference type="EMBL" id="MN738750">
    <property type="protein sequence ID" value="QHS83183.1"/>
    <property type="molecule type" value="Genomic_DNA"/>
</dbReference>
<name>A0A6C0AUP4_9ZZZZ</name>
<proteinExistence type="predicted"/>
<sequence length="138" mass="15999">MDCRKKTKEACKASRKCTYANGKKKSYCKKKNTTKSLCRKKSETKCKRVRGCKFASGTKRQFCRKNVTKRRKKTMKGGVEMNKTEVMLDERIRKNTTDIDSHNDRINENTRRVGLSLQNNRAAVDRIEALEGRMDELA</sequence>
<evidence type="ECO:0000313" key="1">
    <source>
        <dbReference type="EMBL" id="QHS83183.1"/>
    </source>
</evidence>
<accession>A0A6C0AUP4</accession>
<dbReference type="AlphaFoldDB" id="A0A6C0AUP4"/>
<reference evidence="1" key="1">
    <citation type="journal article" date="2020" name="Nature">
        <title>Giant virus diversity and host interactions through global metagenomics.</title>
        <authorList>
            <person name="Schulz F."/>
            <person name="Roux S."/>
            <person name="Paez-Espino D."/>
            <person name="Jungbluth S."/>
            <person name="Walsh D.A."/>
            <person name="Denef V.J."/>
            <person name="McMahon K.D."/>
            <person name="Konstantinidis K.T."/>
            <person name="Eloe-Fadrosh E.A."/>
            <person name="Kyrpides N.C."/>
            <person name="Woyke T."/>
        </authorList>
    </citation>
    <scope>NUCLEOTIDE SEQUENCE</scope>
    <source>
        <strain evidence="1">GVMAG-S-ERX555943-30</strain>
    </source>
</reference>
<protein>
    <submittedName>
        <fullName evidence="1">Uncharacterized protein</fullName>
    </submittedName>
</protein>